<dbReference type="AlphaFoldDB" id="A0A9Q1IJX8"/>
<comment type="caution">
    <text evidence="2">The sequence shown here is derived from an EMBL/GenBank/DDBJ whole genome shotgun (WGS) entry which is preliminary data.</text>
</comment>
<keyword evidence="3" id="KW-1185">Reference proteome</keyword>
<protein>
    <submittedName>
        <fullName evidence="2">Uncharacterized protein</fullName>
    </submittedName>
</protein>
<name>A0A9Q1IJX8_SYNKA</name>
<proteinExistence type="predicted"/>
<feature type="region of interest" description="Disordered" evidence="1">
    <location>
        <begin position="1"/>
        <end position="46"/>
    </location>
</feature>
<dbReference type="EMBL" id="JAINUF010000014">
    <property type="protein sequence ID" value="KAJ8342209.1"/>
    <property type="molecule type" value="Genomic_DNA"/>
</dbReference>
<evidence type="ECO:0000256" key="1">
    <source>
        <dbReference type="SAM" id="MobiDB-lite"/>
    </source>
</evidence>
<evidence type="ECO:0000313" key="2">
    <source>
        <dbReference type="EMBL" id="KAJ8342209.1"/>
    </source>
</evidence>
<reference evidence="2" key="1">
    <citation type="journal article" date="2023" name="Science">
        <title>Genome structures resolve the early diversification of teleost fishes.</title>
        <authorList>
            <person name="Parey E."/>
            <person name="Louis A."/>
            <person name="Montfort J."/>
            <person name="Bouchez O."/>
            <person name="Roques C."/>
            <person name="Iampietro C."/>
            <person name="Lluch J."/>
            <person name="Castinel A."/>
            <person name="Donnadieu C."/>
            <person name="Desvignes T."/>
            <person name="Floi Bucao C."/>
            <person name="Jouanno E."/>
            <person name="Wen M."/>
            <person name="Mejri S."/>
            <person name="Dirks R."/>
            <person name="Jansen H."/>
            <person name="Henkel C."/>
            <person name="Chen W.J."/>
            <person name="Zahm M."/>
            <person name="Cabau C."/>
            <person name="Klopp C."/>
            <person name="Thompson A.W."/>
            <person name="Robinson-Rechavi M."/>
            <person name="Braasch I."/>
            <person name="Lecointre G."/>
            <person name="Bobe J."/>
            <person name="Postlethwait J.H."/>
            <person name="Berthelot C."/>
            <person name="Roest Crollius H."/>
            <person name="Guiguen Y."/>
        </authorList>
    </citation>
    <scope>NUCLEOTIDE SEQUENCE</scope>
    <source>
        <strain evidence="2">WJC10195</strain>
    </source>
</reference>
<organism evidence="2 3">
    <name type="scientific">Synaphobranchus kaupii</name>
    <name type="common">Kaup's arrowtooth eel</name>
    <dbReference type="NCBI Taxonomy" id="118154"/>
    <lineage>
        <taxon>Eukaryota</taxon>
        <taxon>Metazoa</taxon>
        <taxon>Chordata</taxon>
        <taxon>Craniata</taxon>
        <taxon>Vertebrata</taxon>
        <taxon>Euteleostomi</taxon>
        <taxon>Actinopterygii</taxon>
        <taxon>Neopterygii</taxon>
        <taxon>Teleostei</taxon>
        <taxon>Anguilliformes</taxon>
        <taxon>Synaphobranchidae</taxon>
        <taxon>Synaphobranchus</taxon>
    </lineage>
</organism>
<gene>
    <name evidence="2" type="ORF">SKAU_G00321370</name>
</gene>
<feature type="compositionally biased region" description="Basic and acidic residues" evidence="1">
    <location>
        <begin position="1"/>
        <end position="31"/>
    </location>
</feature>
<accession>A0A9Q1IJX8</accession>
<dbReference type="Proteomes" id="UP001152622">
    <property type="component" value="Chromosome 14"/>
</dbReference>
<evidence type="ECO:0000313" key="3">
    <source>
        <dbReference type="Proteomes" id="UP001152622"/>
    </source>
</evidence>
<sequence>MSLAAERRSAPRSSGRLEESPSALRTKERPYRPPGNLQPYIYREQERPERLSHAMLVLTRDGGHFASR</sequence>